<reference evidence="1 2" key="1">
    <citation type="journal article" date="2011" name="PLoS Pathog.">
        <title>Dynamic evolution of pathogenicity revealed by sequencing and comparative genomics of 19 Pseudomonas syringae isolates.</title>
        <authorList>
            <person name="Baltrus D.A."/>
            <person name="Nishimura M.T."/>
            <person name="Romanchuk A."/>
            <person name="Chang J.H."/>
            <person name="Mukhtar M.S."/>
            <person name="Cherkis K."/>
            <person name="Roach J."/>
            <person name="Grant S.R."/>
            <person name="Jones C.D."/>
            <person name="Dangl J.L."/>
        </authorList>
    </citation>
    <scope>NUCLEOTIDE SEQUENCE [LARGE SCALE GENOMIC DNA]</scope>
    <source>
        <strain evidence="1 2">M301315</strain>
    </source>
</reference>
<organism evidence="1 2">
    <name type="scientific">Pseudomonas amygdali pv. lachrymans str. M301315</name>
    <dbReference type="NCBI Taxonomy" id="629260"/>
    <lineage>
        <taxon>Bacteria</taxon>
        <taxon>Pseudomonadati</taxon>
        <taxon>Pseudomonadota</taxon>
        <taxon>Gammaproteobacteria</taxon>
        <taxon>Pseudomonadales</taxon>
        <taxon>Pseudomonadaceae</taxon>
        <taxon>Pseudomonas</taxon>
        <taxon>Pseudomonas amygdali</taxon>
    </lineage>
</organism>
<dbReference type="AlphaFoldDB" id="A0AAD0V9X0"/>
<evidence type="ECO:0000313" key="2">
    <source>
        <dbReference type="Proteomes" id="UP000006426"/>
    </source>
</evidence>
<proteinExistence type="predicted"/>
<dbReference type="EMBL" id="CP031226">
    <property type="protein sequence ID" value="AXH60053.1"/>
    <property type="molecule type" value="Genomic_DNA"/>
</dbReference>
<sequence>MMKDCEQTQGMSVLAHGEMVYAYYLDLHNHVTQGTPLQYEWKMPDWFADKNLWRLRQEEAVIEEYMVNHDCSKPLVRTVDDNGKVHFPDHAKASEAAWLHVGGSEEAAKLMGMDMDIHLLKAEGQEEFAKRPQAATLLIAGLCEIHANASMFGGIDSTSFKIKWKHIDKRGKQIVKLLASD</sequence>
<evidence type="ECO:0000313" key="1">
    <source>
        <dbReference type="EMBL" id="AXH60053.1"/>
    </source>
</evidence>
<accession>A0AAD0V9X0</accession>
<geneLocation type="plasmid" evidence="2">
    <name>pmppla107</name>
</geneLocation>
<gene>
    <name evidence="1" type="ORF">PLA107_033040</name>
</gene>
<protein>
    <submittedName>
        <fullName evidence="1">Uncharacterized protein</fullName>
    </submittedName>
</protein>
<name>A0AAD0V9X0_PSEAV</name>
<keyword evidence="1" id="KW-0614">Plasmid</keyword>
<dbReference type="Proteomes" id="UP000006426">
    <property type="component" value="Plasmid pmppla107"/>
</dbReference>